<dbReference type="EMBL" id="CP165734">
    <property type="protein sequence ID" value="XDV61470.1"/>
    <property type="molecule type" value="Genomic_DNA"/>
</dbReference>
<proteinExistence type="predicted"/>
<dbReference type="AlphaFoldDB" id="A0AB39XU56"/>
<dbReference type="RefSeq" id="WP_369726807.1">
    <property type="nucleotide sequence ID" value="NZ_CP165734.1"/>
</dbReference>
<gene>
    <name evidence="2" type="ORF">AB8Z38_36130</name>
</gene>
<reference evidence="2" key="1">
    <citation type="submission" date="2024-08" db="EMBL/GenBank/DDBJ databases">
        <authorList>
            <person name="Chaddad Z."/>
            <person name="Lamrabet M."/>
            <person name="Bouhnik O."/>
            <person name="Alami S."/>
            <person name="Wipf D."/>
            <person name="Courty P.E."/>
            <person name="Missbah El Idrissi M."/>
        </authorList>
    </citation>
    <scope>NUCLEOTIDE SEQUENCE</scope>
    <source>
        <strain evidence="2">LLZ17</strain>
    </source>
</reference>
<sequence length="86" mass="9413">MSDDDVVEAMLNDEFDMHLAGAGTLPKKGGDFAPQCVNVICSRGLNTNSRIQARFCNCNVMPRDRHDDFADQTDDVGIGATRQRAP</sequence>
<name>A0AB39XU56_9BRAD</name>
<evidence type="ECO:0000256" key="1">
    <source>
        <dbReference type="SAM" id="MobiDB-lite"/>
    </source>
</evidence>
<accession>A0AB39XU56</accession>
<organism evidence="2">
    <name type="scientific">Bradyrhizobium sp. LLZ17</name>
    <dbReference type="NCBI Taxonomy" id="3239388"/>
    <lineage>
        <taxon>Bacteria</taxon>
        <taxon>Pseudomonadati</taxon>
        <taxon>Pseudomonadota</taxon>
        <taxon>Alphaproteobacteria</taxon>
        <taxon>Hyphomicrobiales</taxon>
        <taxon>Nitrobacteraceae</taxon>
        <taxon>Bradyrhizobium</taxon>
    </lineage>
</organism>
<protein>
    <submittedName>
        <fullName evidence="2">Uncharacterized protein</fullName>
    </submittedName>
</protein>
<evidence type="ECO:0000313" key="2">
    <source>
        <dbReference type="EMBL" id="XDV61470.1"/>
    </source>
</evidence>
<feature type="region of interest" description="Disordered" evidence="1">
    <location>
        <begin position="67"/>
        <end position="86"/>
    </location>
</feature>